<accession>A0A0A9SA37</accession>
<reference evidence="2" key="1">
    <citation type="submission" date="2014-09" db="EMBL/GenBank/DDBJ databases">
        <authorList>
            <person name="Magalhaes I.L.F."/>
            <person name="Oliveira U."/>
            <person name="Santos F.R."/>
            <person name="Vidigal T.H.D.A."/>
            <person name="Brescovit A.D."/>
            <person name="Santos A.J."/>
        </authorList>
    </citation>
    <scope>NUCLEOTIDE SEQUENCE</scope>
    <source>
        <tissue evidence="2">Shoot tissue taken approximately 20 cm above the soil surface</tissue>
    </source>
</reference>
<proteinExistence type="predicted"/>
<dbReference type="AlphaFoldDB" id="A0A0A9SA37"/>
<feature type="region of interest" description="Disordered" evidence="1">
    <location>
        <begin position="1"/>
        <end position="23"/>
    </location>
</feature>
<sequence length="23" mass="2670">MIVMMQNSKTKPLKSNCTDHHLI</sequence>
<feature type="compositionally biased region" description="Polar residues" evidence="1">
    <location>
        <begin position="1"/>
        <end position="16"/>
    </location>
</feature>
<organism evidence="2">
    <name type="scientific">Arundo donax</name>
    <name type="common">Giant reed</name>
    <name type="synonym">Donax arundinaceus</name>
    <dbReference type="NCBI Taxonomy" id="35708"/>
    <lineage>
        <taxon>Eukaryota</taxon>
        <taxon>Viridiplantae</taxon>
        <taxon>Streptophyta</taxon>
        <taxon>Embryophyta</taxon>
        <taxon>Tracheophyta</taxon>
        <taxon>Spermatophyta</taxon>
        <taxon>Magnoliopsida</taxon>
        <taxon>Liliopsida</taxon>
        <taxon>Poales</taxon>
        <taxon>Poaceae</taxon>
        <taxon>PACMAD clade</taxon>
        <taxon>Arundinoideae</taxon>
        <taxon>Arundineae</taxon>
        <taxon>Arundo</taxon>
    </lineage>
</organism>
<name>A0A0A9SA37_ARUDO</name>
<protein>
    <submittedName>
        <fullName evidence="2">Uncharacterized protein</fullName>
    </submittedName>
</protein>
<reference evidence="2" key="2">
    <citation type="journal article" date="2015" name="Data Brief">
        <title>Shoot transcriptome of the giant reed, Arundo donax.</title>
        <authorList>
            <person name="Barrero R.A."/>
            <person name="Guerrero F.D."/>
            <person name="Moolhuijzen P."/>
            <person name="Goolsby J.A."/>
            <person name="Tidwell J."/>
            <person name="Bellgard S.E."/>
            <person name="Bellgard M.I."/>
        </authorList>
    </citation>
    <scope>NUCLEOTIDE SEQUENCE</scope>
    <source>
        <tissue evidence="2">Shoot tissue taken approximately 20 cm above the soil surface</tissue>
    </source>
</reference>
<evidence type="ECO:0000313" key="2">
    <source>
        <dbReference type="EMBL" id="JAD21911.1"/>
    </source>
</evidence>
<dbReference type="EMBL" id="GBRH01275984">
    <property type="protein sequence ID" value="JAD21911.1"/>
    <property type="molecule type" value="Transcribed_RNA"/>
</dbReference>
<evidence type="ECO:0000256" key="1">
    <source>
        <dbReference type="SAM" id="MobiDB-lite"/>
    </source>
</evidence>